<organism evidence="1">
    <name type="scientific">Anguilla anguilla</name>
    <name type="common">European freshwater eel</name>
    <name type="synonym">Muraena anguilla</name>
    <dbReference type="NCBI Taxonomy" id="7936"/>
    <lineage>
        <taxon>Eukaryota</taxon>
        <taxon>Metazoa</taxon>
        <taxon>Chordata</taxon>
        <taxon>Craniata</taxon>
        <taxon>Vertebrata</taxon>
        <taxon>Euteleostomi</taxon>
        <taxon>Actinopterygii</taxon>
        <taxon>Neopterygii</taxon>
        <taxon>Teleostei</taxon>
        <taxon>Anguilliformes</taxon>
        <taxon>Anguillidae</taxon>
        <taxon>Anguilla</taxon>
    </lineage>
</organism>
<name>A0A0E9USR3_ANGAN</name>
<sequence length="23" mass="2612">MVKLFSNTGLERNISAVFPVIYI</sequence>
<dbReference type="AlphaFoldDB" id="A0A0E9USR3"/>
<protein>
    <submittedName>
        <fullName evidence="1">Uncharacterized protein</fullName>
    </submittedName>
</protein>
<proteinExistence type="predicted"/>
<dbReference type="EMBL" id="GBXM01040564">
    <property type="protein sequence ID" value="JAH68013.1"/>
    <property type="molecule type" value="Transcribed_RNA"/>
</dbReference>
<reference evidence="1" key="2">
    <citation type="journal article" date="2015" name="Fish Shellfish Immunol.">
        <title>Early steps in the European eel (Anguilla anguilla)-Vibrio vulnificus interaction in the gills: Role of the RtxA13 toxin.</title>
        <authorList>
            <person name="Callol A."/>
            <person name="Pajuelo D."/>
            <person name="Ebbesson L."/>
            <person name="Teles M."/>
            <person name="MacKenzie S."/>
            <person name="Amaro C."/>
        </authorList>
    </citation>
    <scope>NUCLEOTIDE SEQUENCE</scope>
</reference>
<accession>A0A0E9USR3</accession>
<reference evidence="1" key="1">
    <citation type="submission" date="2014-11" db="EMBL/GenBank/DDBJ databases">
        <authorList>
            <person name="Amaro Gonzalez C."/>
        </authorList>
    </citation>
    <scope>NUCLEOTIDE SEQUENCE</scope>
</reference>
<evidence type="ECO:0000313" key="1">
    <source>
        <dbReference type="EMBL" id="JAH68013.1"/>
    </source>
</evidence>